<proteinExistence type="predicted"/>
<sequence>MTRRRGRGCVVLPVVVVLVLAGLFALDRWAVGRVETEVSSRVRTQMGLPEDPGVTIHGFPFLTQVATNRFERVDLQGRGLPAGTQERPLTVDRMELELTGVRTADTFRKVSADQLTGMAYVTWAELTHRAGVPISEEEGGRVRVDITADLYGQQVPFVVSAKPMLDVPTQQIRLTEPRVIVASYQVPDVVVQRIADESVPPFPLELPMGIRASSLQTGPDELRLGLEGADVALVR</sequence>
<gene>
    <name evidence="1" type="ORF">AADG42_12855</name>
</gene>
<accession>A0ABZ3FST3</accession>
<reference evidence="1 2" key="1">
    <citation type="submission" date="2024-04" db="EMBL/GenBank/DDBJ databases">
        <title>Isolation of an actinomycete strain from pig manure.</title>
        <authorList>
            <person name="Gong T."/>
            <person name="Yu Z."/>
            <person name="An M."/>
            <person name="Wei C."/>
            <person name="Yang W."/>
            <person name="Liu L."/>
        </authorList>
    </citation>
    <scope>NUCLEOTIDE SEQUENCE [LARGE SCALE GENOMIC DNA]</scope>
    <source>
        <strain evidence="1 2">ZF39</strain>
    </source>
</reference>
<evidence type="ECO:0000313" key="1">
    <source>
        <dbReference type="EMBL" id="XAN08154.1"/>
    </source>
</evidence>
<dbReference type="Proteomes" id="UP001442841">
    <property type="component" value="Chromosome"/>
</dbReference>
<dbReference type="InterPro" id="IPR021373">
    <property type="entry name" value="DUF2993"/>
</dbReference>
<protein>
    <submittedName>
        <fullName evidence="1">DUF2993 domain-containing protein</fullName>
    </submittedName>
</protein>
<name>A0ABZ3FST3_9ACTN</name>
<organism evidence="1 2">
    <name type="scientific">Ammonicoccus fulvus</name>
    <dbReference type="NCBI Taxonomy" id="3138240"/>
    <lineage>
        <taxon>Bacteria</taxon>
        <taxon>Bacillati</taxon>
        <taxon>Actinomycetota</taxon>
        <taxon>Actinomycetes</taxon>
        <taxon>Propionibacteriales</taxon>
        <taxon>Propionibacteriaceae</taxon>
        <taxon>Ammonicoccus</taxon>
    </lineage>
</organism>
<dbReference type="RefSeq" id="WP_425309610.1">
    <property type="nucleotide sequence ID" value="NZ_CP154795.1"/>
</dbReference>
<dbReference type="EMBL" id="CP154795">
    <property type="protein sequence ID" value="XAN08154.1"/>
    <property type="molecule type" value="Genomic_DNA"/>
</dbReference>
<dbReference type="Pfam" id="PF11209">
    <property type="entry name" value="LmeA"/>
    <property type="match status" value="1"/>
</dbReference>
<evidence type="ECO:0000313" key="2">
    <source>
        <dbReference type="Proteomes" id="UP001442841"/>
    </source>
</evidence>
<keyword evidence="2" id="KW-1185">Reference proteome</keyword>